<name>A0ABQ6LXD8_9GAMM</name>
<dbReference type="SUPFAM" id="SSF51246">
    <property type="entry name" value="Rudiment single hybrid motif"/>
    <property type="match status" value="1"/>
</dbReference>
<dbReference type="PANTHER" id="PTHR18866">
    <property type="entry name" value="CARBOXYLASE:PYRUVATE/ACETYL-COA/PROPIONYL-COA CARBOXYLASE"/>
    <property type="match status" value="1"/>
</dbReference>
<feature type="domain" description="Biotin carboxylation" evidence="9">
    <location>
        <begin position="2"/>
        <end position="447"/>
    </location>
</feature>
<dbReference type="Gene3D" id="3.30.470.20">
    <property type="entry name" value="ATP-grasp fold, B domain"/>
    <property type="match status" value="1"/>
</dbReference>
<dbReference type="PANTHER" id="PTHR18866:SF33">
    <property type="entry name" value="METHYLCROTONOYL-COA CARBOXYLASE SUBUNIT ALPHA, MITOCHONDRIAL-RELATED"/>
    <property type="match status" value="1"/>
</dbReference>
<feature type="domain" description="Lipoyl-binding" evidence="7">
    <location>
        <begin position="584"/>
        <end position="663"/>
    </location>
</feature>
<feature type="domain" description="ATP-grasp" evidence="8">
    <location>
        <begin position="121"/>
        <end position="318"/>
    </location>
</feature>
<evidence type="ECO:0000256" key="6">
    <source>
        <dbReference type="PROSITE-ProRule" id="PRU00409"/>
    </source>
</evidence>
<evidence type="ECO:0000256" key="3">
    <source>
        <dbReference type="ARBA" id="ARBA00022741"/>
    </source>
</evidence>
<dbReference type="PROSITE" id="PS50979">
    <property type="entry name" value="BC"/>
    <property type="match status" value="1"/>
</dbReference>
<dbReference type="InterPro" id="IPR011761">
    <property type="entry name" value="ATP-grasp"/>
</dbReference>
<evidence type="ECO:0000256" key="4">
    <source>
        <dbReference type="ARBA" id="ARBA00022840"/>
    </source>
</evidence>
<dbReference type="SUPFAM" id="SSF56059">
    <property type="entry name" value="Glutathione synthetase ATP-binding domain-like"/>
    <property type="match status" value="1"/>
</dbReference>
<keyword evidence="3 6" id="KW-0547">Nucleotide-binding</keyword>
<comment type="caution">
    <text evidence="10">The sequence shown here is derived from an EMBL/GenBank/DDBJ whole genome shotgun (WGS) entry which is preliminary data.</text>
</comment>
<accession>A0ABQ6LXD8</accession>
<reference evidence="10 11" key="1">
    <citation type="submission" date="2023-04" db="EMBL/GenBank/DDBJ databases">
        <title>Marinobulbifer ophiurae gen. nov., sp. Nov., isolate from tissue of brittle star Ophioplocus japonicus.</title>
        <authorList>
            <person name="Kawano K."/>
            <person name="Sawayama S."/>
            <person name="Nakagawa S."/>
        </authorList>
    </citation>
    <scope>NUCLEOTIDE SEQUENCE [LARGE SCALE GENOMIC DNA]</scope>
    <source>
        <strain evidence="10 11">NKW57</strain>
    </source>
</reference>
<dbReference type="SMART" id="SM00878">
    <property type="entry name" value="Biotin_carb_C"/>
    <property type="match status" value="1"/>
</dbReference>
<gene>
    <name evidence="10" type="primary">atuF</name>
    <name evidence="10" type="ORF">MNKW57_10660</name>
</gene>
<sequence>MLMNKILVANRGEIAVRVLRTAREQGYRTVAVYSDADAQAPHVRMADEAVCIGGARAAESYLDIENILRAIALTGADAVHPGYGFLSENAAFARACAQTGVTFIGPSAEAIELMGSKRLSKLAMQAAGVPCIPGYEGAEQSDGALIDAARKIGFPVMVKASAGGGGRGMRLVSSEEEIGTHLASARSEATSAFGSGELILEKALLAPRHIEVQVFADQYGNTVYLGERDCSVQRRHQKIIEEAPSPFVDDTLREAMGRAAVRAAQSCDYIGAGTVEFLVDAQRNFYFLEMNTRLQVEHPVTEMVTGLDLVALQLQVAEGKPLPLAQEDVRLHGHAVEVRLYAEDPRNEFLPQSGRLLQWYVPELAGVRLDSGVGSGSEVTPFYDPMLAKLVAWGEDRTTAIRRLGSALAGMQLVGVHNNRHFLQDALQHPVFVEGQATTAFVPECMAGSSATARVVPEQTFAIAAALLFARALVPATMRWPASIARDVYYRLDIEGQQQSVQLSPTDIEQEYRVTVGDDSIFQVTLPDQTNEGSPDVRELIVDGVRRKICSHTDGVGAHEGTRGLWLDDGCGHWHVRNVSDSPAVSAAGPDAANGIVSAPMDGAIVALLVEPGARVVQGDTVAVLEAMKMEHPLKAGRAGNIKSVDVTPGQQIKARQQVAVIAGEEADG</sequence>
<dbReference type="InterPro" id="IPR005479">
    <property type="entry name" value="CPAse_ATP-bd"/>
</dbReference>
<comment type="cofactor">
    <cofactor evidence="1">
        <name>biotin</name>
        <dbReference type="ChEBI" id="CHEBI:57586"/>
    </cofactor>
</comment>
<evidence type="ECO:0000256" key="1">
    <source>
        <dbReference type="ARBA" id="ARBA00001953"/>
    </source>
</evidence>
<dbReference type="InterPro" id="IPR050856">
    <property type="entry name" value="Biotin_carboxylase_complex"/>
</dbReference>
<dbReference type="Pfam" id="PF02786">
    <property type="entry name" value="CPSase_L_D2"/>
    <property type="match status" value="1"/>
</dbReference>
<dbReference type="PROSITE" id="PS50975">
    <property type="entry name" value="ATP_GRASP"/>
    <property type="match status" value="1"/>
</dbReference>
<dbReference type="Pfam" id="PF00289">
    <property type="entry name" value="Biotin_carb_N"/>
    <property type="match status" value="1"/>
</dbReference>
<organism evidence="10 11">
    <name type="scientific">Biformimicrobium ophioploci</name>
    <dbReference type="NCBI Taxonomy" id="3036711"/>
    <lineage>
        <taxon>Bacteria</taxon>
        <taxon>Pseudomonadati</taxon>
        <taxon>Pseudomonadota</taxon>
        <taxon>Gammaproteobacteria</taxon>
        <taxon>Cellvibrionales</taxon>
        <taxon>Microbulbiferaceae</taxon>
        <taxon>Biformimicrobium</taxon>
    </lineage>
</organism>
<evidence type="ECO:0000256" key="5">
    <source>
        <dbReference type="ARBA" id="ARBA00023267"/>
    </source>
</evidence>
<dbReference type="PROSITE" id="PS50968">
    <property type="entry name" value="BIOTINYL_LIPOYL"/>
    <property type="match status" value="1"/>
</dbReference>
<evidence type="ECO:0000256" key="2">
    <source>
        <dbReference type="ARBA" id="ARBA00022598"/>
    </source>
</evidence>
<dbReference type="PROSITE" id="PS00188">
    <property type="entry name" value="BIOTIN"/>
    <property type="match status" value="1"/>
</dbReference>
<dbReference type="SUPFAM" id="SSF52440">
    <property type="entry name" value="PreATP-grasp domain"/>
    <property type="match status" value="1"/>
</dbReference>
<dbReference type="CDD" id="cd06850">
    <property type="entry name" value="biotinyl_domain"/>
    <property type="match status" value="1"/>
</dbReference>
<evidence type="ECO:0000313" key="11">
    <source>
        <dbReference type="Proteomes" id="UP001224392"/>
    </source>
</evidence>
<dbReference type="InterPro" id="IPR005481">
    <property type="entry name" value="BC-like_N"/>
</dbReference>
<keyword evidence="2" id="KW-0436">Ligase</keyword>
<keyword evidence="5" id="KW-0092">Biotin</keyword>
<dbReference type="Pfam" id="PF02785">
    <property type="entry name" value="Biotin_carb_C"/>
    <property type="match status" value="1"/>
</dbReference>
<dbReference type="Pfam" id="PF00364">
    <property type="entry name" value="Biotin_lipoyl"/>
    <property type="match status" value="1"/>
</dbReference>
<dbReference type="PROSITE" id="PS00867">
    <property type="entry name" value="CPSASE_2"/>
    <property type="match status" value="1"/>
</dbReference>
<dbReference type="InterPro" id="IPR011764">
    <property type="entry name" value="Biotin_carboxylation_dom"/>
</dbReference>
<dbReference type="EMBL" id="BSYJ01000002">
    <property type="protein sequence ID" value="GMG86745.1"/>
    <property type="molecule type" value="Genomic_DNA"/>
</dbReference>
<dbReference type="Gene3D" id="2.40.50.100">
    <property type="match status" value="1"/>
</dbReference>
<evidence type="ECO:0000259" key="7">
    <source>
        <dbReference type="PROSITE" id="PS50968"/>
    </source>
</evidence>
<dbReference type="NCBIfam" id="NF006367">
    <property type="entry name" value="PRK08591.1"/>
    <property type="match status" value="1"/>
</dbReference>
<dbReference type="InterPro" id="IPR016185">
    <property type="entry name" value="PreATP-grasp_dom_sf"/>
</dbReference>
<evidence type="ECO:0000313" key="10">
    <source>
        <dbReference type="EMBL" id="GMG86745.1"/>
    </source>
</evidence>
<keyword evidence="4 6" id="KW-0067">ATP-binding</keyword>
<dbReference type="InterPro" id="IPR011054">
    <property type="entry name" value="Rudment_hybrid_motif"/>
</dbReference>
<dbReference type="InterPro" id="IPR001882">
    <property type="entry name" value="Biotin_BS"/>
</dbReference>
<dbReference type="InterPro" id="IPR005482">
    <property type="entry name" value="Biotin_COase_C"/>
</dbReference>
<proteinExistence type="predicted"/>
<keyword evidence="11" id="KW-1185">Reference proteome</keyword>
<dbReference type="PROSITE" id="PS00866">
    <property type="entry name" value="CPSASE_1"/>
    <property type="match status" value="1"/>
</dbReference>
<dbReference type="SUPFAM" id="SSF51230">
    <property type="entry name" value="Single hybrid motif"/>
    <property type="match status" value="1"/>
</dbReference>
<evidence type="ECO:0000259" key="8">
    <source>
        <dbReference type="PROSITE" id="PS50975"/>
    </source>
</evidence>
<protein>
    <submittedName>
        <fullName evidence="10">Geranyl-CoA carboxylase subunit apha</fullName>
    </submittedName>
</protein>
<evidence type="ECO:0000259" key="9">
    <source>
        <dbReference type="PROSITE" id="PS50979"/>
    </source>
</evidence>
<dbReference type="InterPro" id="IPR000089">
    <property type="entry name" value="Biotin_lipoyl"/>
</dbReference>
<dbReference type="Proteomes" id="UP001224392">
    <property type="component" value="Unassembled WGS sequence"/>
</dbReference>
<dbReference type="InterPro" id="IPR011053">
    <property type="entry name" value="Single_hybrid_motif"/>
</dbReference>